<evidence type="ECO:0000256" key="2">
    <source>
        <dbReference type="ARBA" id="ARBA00022723"/>
    </source>
</evidence>
<keyword evidence="2" id="KW-0479">Metal-binding</keyword>
<sequence length="458" mass="49800">MTQKPDAALTAVFDHIDANRESFLSRVMDYVRYPSISAHDIGIGEVAALLVDMIGQIGLDVELIPTTGHPMVVGRWNKAPGAPTVLLYGHYDVQPPEPLEAWISPPFEPTIRDGRIYARGIGDNKGQHFAQLMALESHMKVHGRLPCNVIVLLEGEEEIGSPRIADFIATYRDRLKADFVVTSDGGMHPSGLPTMTYGVRGIATFELRVRHARRDVHSGNFGGVVPNPIWTLVHLLGTMKNAKGEITIEGLHDAVIPPGALEKAAAARLPLDLPGVMSELGLSRLDAPADRPFYDRLMFHPTLTINGLHGGYGGPGSKTVLPCEAFAKCDIRLIDNQTPADVLAKVEAHVKRHAPEVEFVYGHGMLPSRVPMDTPWAQILRDAITTAQGVAPLEYPSMGGSLPDYVFTKTLGIPAFVVPYANADEANHAPNENMKIDCFYNGIRTGAALLDRLGRPSM</sequence>
<accession>A0A927E4Z0</accession>
<dbReference type="Proteomes" id="UP000619295">
    <property type="component" value="Unassembled WGS sequence"/>
</dbReference>
<dbReference type="EMBL" id="JACXWY010000001">
    <property type="protein sequence ID" value="MBD3844478.1"/>
    <property type="molecule type" value="Genomic_DNA"/>
</dbReference>
<evidence type="ECO:0000256" key="3">
    <source>
        <dbReference type="ARBA" id="ARBA00022801"/>
    </source>
</evidence>
<dbReference type="AlphaFoldDB" id="A0A927E4Z0"/>
<name>A0A927E4Z0_9HYPH</name>
<dbReference type="PANTHER" id="PTHR43270:SF8">
    <property type="entry name" value="DI- AND TRIPEPTIDASE DUG2-RELATED"/>
    <property type="match status" value="1"/>
</dbReference>
<dbReference type="GO" id="GO:0006508">
    <property type="term" value="P:proteolysis"/>
    <property type="evidence" value="ECO:0007669"/>
    <property type="project" value="UniProtKB-KW"/>
</dbReference>
<dbReference type="PANTHER" id="PTHR43270">
    <property type="entry name" value="BETA-ALA-HIS DIPEPTIDASE"/>
    <property type="match status" value="1"/>
</dbReference>
<dbReference type="Pfam" id="PF07687">
    <property type="entry name" value="M20_dimer"/>
    <property type="match status" value="1"/>
</dbReference>
<keyword evidence="3" id="KW-0378">Hydrolase</keyword>
<dbReference type="RefSeq" id="WP_191123219.1">
    <property type="nucleotide sequence ID" value="NZ_JACXWY010000001.1"/>
</dbReference>
<dbReference type="Gene3D" id="3.30.70.360">
    <property type="match status" value="1"/>
</dbReference>
<dbReference type="InterPro" id="IPR011650">
    <property type="entry name" value="Peptidase_M20_dimer"/>
</dbReference>
<protein>
    <submittedName>
        <fullName evidence="5">M20/M25/M40 family metallo-hydrolase</fullName>
    </submittedName>
</protein>
<gene>
    <name evidence="5" type="ORF">IED13_02110</name>
</gene>
<dbReference type="Pfam" id="PF01546">
    <property type="entry name" value="Peptidase_M20"/>
    <property type="match status" value="1"/>
</dbReference>
<dbReference type="GO" id="GO:0008233">
    <property type="term" value="F:peptidase activity"/>
    <property type="evidence" value="ECO:0007669"/>
    <property type="project" value="UniProtKB-KW"/>
</dbReference>
<evidence type="ECO:0000313" key="6">
    <source>
        <dbReference type="Proteomes" id="UP000619295"/>
    </source>
</evidence>
<proteinExistence type="predicted"/>
<keyword evidence="6" id="KW-1185">Reference proteome</keyword>
<feature type="domain" description="Peptidase M20 dimerisation" evidence="4">
    <location>
        <begin position="197"/>
        <end position="357"/>
    </location>
</feature>
<dbReference type="GO" id="GO:0046872">
    <property type="term" value="F:metal ion binding"/>
    <property type="evidence" value="ECO:0007669"/>
    <property type="project" value="UniProtKB-KW"/>
</dbReference>
<keyword evidence="1" id="KW-0645">Protease</keyword>
<dbReference type="InterPro" id="IPR002933">
    <property type="entry name" value="Peptidase_M20"/>
</dbReference>
<dbReference type="SUPFAM" id="SSF53187">
    <property type="entry name" value="Zn-dependent exopeptidases"/>
    <property type="match status" value="1"/>
</dbReference>
<dbReference type="NCBIfam" id="NF006579">
    <property type="entry name" value="PRK09104.1"/>
    <property type="match status" value="1"/>
</dbReference>
<comment type="caution">
    <text evidence="5">The sequence shown here is derived from an EMBL/GenBank/DDBJ whole genome shotgun (WGS) entry which is preliminary data.</text>
</comment>
<dbReference type="Gene3D" id="3.40.630.10">
    <property type="entry name" value="Zn peptidases"/>
    <property type="match status" value="1"/>
</dbReference>
<organism evidence="5 6">
    <name type="scientific">Bosea spartocytisi</name>
    <dbReference type="NCBI Taxonomy" id="2773451"/>
    <lineage>
        <taxon>Bacteria</taxon>
        <taxon>Pseudomonadati</taxon>
        <taxon>Pseudomonadota</taxon>
        <taxon>Alphaproteobacteria</taxon>
        <taxon>Hyphomicrobiales</taxon>
        <taxon>Boseaceae</taxon>
        <taxon>Bosea</taxon>
    </lineage>
</organism>
<evidence type="ECO:0000313" key="5">
    <source>
        <dbReference type="EMBL" id="MBD3844478.1"/>
    </source>
</evidence>
<dbReference type="InterPro" id="IPR051458">
    <property type="entry name" value="Cyt/Met_Dipeptidase"/>
</dbReference>
<evidence type="ECO:0000259" key="4">
    <source>
        <dbReference type="Pfam" id="PF07687"/>
    </source>
</evidence>
<evidence type="ECO:0000256" key="1">
    <source>
        <dbReference type="ARBA" id="ARBA00022670"/>
    </source>
</evidence>
<reference evidence="5" key="1">
    <citation type="submission" date="2020-09" db="EMBL/GenBank/DDBJ databases">
        <title>Bosea spartocytisi sp. nov. a root nodule endophyte of Spartocytisus supranubius in the high mountain ecosystem fo the Teide National Park (Canary Islands, Spain).</title>
        <authorList>
            <person name="Pulido-Suarez L."/>
            <person name="Peix A."/>
            <person name="Igual J.M."/>
            <person name="Socas-Perez N."/>
            <person name="Velazquez E."/>
            <person name="Flores-Felix J.D."/>
            <person name="Leon-Barrios M."/>
        </authorList>
    </citation>
    <scope>NUCLEOTIDE SEQUENCE</scope>
    <source>
        <strain evidence="5">SSUT16</strain>
    </source>
</reference>